<gene>
    <name evidence="1" type="ORF">SDC9_44742</name>
</gene>
<dbReference type="AlphaFoldDB" id="A0A644W4U8"/>
<accession>A0A644W4U8</accession>
<dbReference type="EMBL" id="VSSQ01000614">
    <property type="protein sequence ID" value="MPL98536.1"/>
    <property type="molecule type" value="Genomic_DNA"/>
</dbReference>
<comment type="caution">
    <text evidence="1">The sequence shown here is derived from an EMBL/GenBank/DDBJ whole genome shotgun (WGS) entry which is preliminary data.</text>
</comment>
<name>A0A644W4U8_9ZZZZ</name>
<organism evidence="1">
    <name type="scientific">bioreactor metagenome</name>
    <dbReference type="NCBI Taxonomy" id="1076179"/>
    <lineage>
        <taxon>unclassified sequences</taxon>
        <taxon>metagenomes</taxon>
        <taxon>ecological metagenomes</taxon>
    </lineage>
</organism>
<evidence type="ECO:0000313" key="1">
    <source>
        <dbReference type="EMBL" id="MPL98536.1"/>
    </source>
</evidence>
<proteinExistence type="predicted"/>
<sequence length="93" mass="10613">MGKANSGFVAKLYTLYFLLFQLSTFRKTLQTSNFLACLLQTGSLFNIQHPRHFTVCRKRFSSVIADVESSDKFVKLKVIEWKGASEDFCVLVP</sequence>
<reference evidence="1" key="1">
    <citation type="submission" date="2019-08" db="EMBL/GenBank/DDBJ databases">
        <authorList>
            <person name="Kucharzyk K."/>
            <person name="Murdoch R.W."/>
            <person name="Higgins S."/>
            <person name="Loffler F."/>
        </authorList>
    </citation>
    <scope>NUCLEOTIDE SEQUENCE</scope>
</reference>
<protein>
    <submittedName>
        <fullName evidence="1">Uncharacterized protein</fullName>
    </submittedName>
</protein>